<feature type="region of interest" description="Disordered" evidence="5">
    <location>
        <begin position="1"/>
        <end position="36"/>
    </location>
</feature>
<gene>
    <name evidence="8" type="ORF">VFH_IV156760</name>
</gene>
<feature type="compositionally biased region" description="Basic and acidic residues" evidence="5">
    <location>
        <begin position="1"/>
        <end position="17"/>
    </location>
</feature>
<dbReference type="PROSITE" id="PS51059">
    <property type="entry name" value="PARP_CATALYTIC"/>
    <property type="match status" value="1"/>
</dbReference>
<sequence length="328" mass="36346">MERPIRDLPERSPHDSAGDDESAVSDCESVASGGHVSERQVRKVDGADMNLIRTRFVCGLSTQGLKADVVSIQRNPCSTIMAQARIQSFQIFARAVAKLRAGNANVKHVWYGASSKEEIDDIIQHGFGHAHSKGLRFSPNDSPLESVKSSVVDKDGLRHLLLCRVIFGKMEVVPAGSEQCRPSSGEYDSGVDSFSSPKEYIVWSNTINTHVLPEYVLSFKLASNRGHEKVGVGGHSMRPSSPWMPFTVLISVLSKMLPPSDIVFIAKFHKEYREKKISRHELTQKVRLIAGDKLLVSVIKSFRAKKMHASFKQTGQPAAWMDSCPYIQ</sequence>
<dbReference type="EMBL" id="OX451739">
    <property type="protein sequence ID" value="CAI8609919.1"/>
    <property type="molecule type" value="Genomic_DNA"/>
</dbReference>
<feature type="domain" description="PARP catalytic" evidence="6">
    <location>
        <begin position="26"/>
        <end position="241"/>
    </location>
</feature>
<evidence type="ECO:0000259" key="7">
    <source>
        <dbReference type="PROSITE" id="PS51879"/>
    </source>
</evidence>
<dbReference type="PANTHER" id="PTHR32263">
    <property type="entry name" value="INACTIVE POLY [ADP-RIBOSE] POLYMERASE SRO4-RELATED"/>
    <property type="match status" value="1"/>
</dbReference>
<dbReference type="GO" id="GO:0005634">
    <property type="term" value="C:nucleus"/>
    <property type="evidence" value="ECO:0007669"/>
    <property type="project" value="UniProtKB-SubCell"/>
</dbReference>
<dbReference type="AlphaFoldDB" id="A0AAV1AIS7"/>
<dbReference type="Proteomes" id="UP001157006">
    <property type="component" value="Chromosome 4"/>
</dbReference>
<evidence type="ECO:0000256" key="5">
    <source>
        <dbReference type="SAM" id="MobiDB-lite"/>
    </source>
</evidence>
<dbReference type="PROSITE" id="PS51879">
    <property type="entry name" value="RST"/>
    <property type="match status" value="1"/>
</dbReference>
<feature type="domain" description="RST" evidence="7">
    <location>
        <begin position="237"/>
        <end position="308"/>
    </location>
</feature>
<keyword evidence="2" id="KW-0217">Developmental protein</keyword>
<evidence type="ECO:0000313" key="9">
    <source>
        <dbReference type="Proteomes" id="UP001157006"/>
    </source>
</evidence>
<proteinExistence type="predicted"/>
<evidence type="ECO:0000256" key="4">
    <source>
        <dbReference type="ARBA" id="ARBA00023242"/>
    </source>
</evidence>
<keyword evidence="4" id="KW-0539">Nucleus</keyword>
<evidence type="ECO:0000259" key="6">
    <source>
        <dbReference type="PROSITE" id="PS51059"/>
    </source>
</evidence>
<dbReference type="GO" id="GO:0003950">
    <property type="term" value="F:NAD+ poly-ADP-ribosyltransferase activity"/>
    <property type="evidence" value="ECO:0007669"/>
    <property type="project" value="InterPro"/>
</dbReference>
<evidence type="ECO:0000256" key="2">
    <source>
        <dbReference type="ARBA" id="ARBA00022473"/>
    </source>
</evidence>
<name>A0AAV1AIS7_VICFA</name>
<dbReference type="InterPro" id="IPR044964">
    <property type="entry name" value="RCD1/SRO1-5"/>
</dbReference>
<keyword evidence="3" id="KW-0346">Stress response</keyword>
<dbReference type="PANTHER" id="PTHR32263:SF12">
    <property type="entry name" value="INACTIVE POLY [ADP-RIBOSE] POLYMERASE SRO4-RELATED"/>
    <property type="match status" value="1"/>
</dbReference>
<dbReference type="InterPro" id="IPR012317">
    <property type="entry name" value="Poly(ADP-ribose)pol_cat_dom"/>
</dbReference>
<evidence type="ECO:0000256" key="1">
    <source>
        <dbReference type="ARBA" id="ARBA00004123"/>
    </source>
</evidence>
<organism evidence="8 9">
    <name type="scientific">Vicia faba</name>
    <name type="common">Broad bean</name>
    <name type="synonym">Faba vulgaris</name>
    <dbReference type="NCBI Taxonomy" id="3906"/>
    <lineage>
        <taxon>Eukaryota</taxon>
        <taxon>Viridiplantae</taxon>
        <taxon>Streptophyta</taxon>
        <taxon>Embryophyta</taxon>
        <taxon>Tracheophyta</taxon>
        <taxon>Spermatophyta</taxon>
        <taxon>Magnoliopsida</taxon>
        <taxon>eudicotyledons</taxon>
        <taxon>Gunneridae</taxon>
        <taxon>Pentapetalae</taxon>
        <taxon>rosids</taxon>
        <taxon>fabids</taxon>
        <taxon>Fabales</taxon>
        <taxon>Fabaceae</taxon>
        <taxon>Papilionoideae</taxon>
        <taxon>50 kb inversion clade</taxon>
        <taxon>NPAAA clade</taxon>
        <taxon>Hologalegina</taxon>
        <taxon>IRL clade</taxon>
        <taxon>Fabeae</taxon>
        <taxon>Vicia</taxon>
    </lineage>
</organism>
<reference evidence="8 9" key="1">
    <citation type="submission" date="2023-01" db="EMBL/GenBank/DDBJ databases">
        <authorList>
            <person name="Kreplak J."/>
        </authorList>
    </citation>
    <scope>NUCLEOTIDE SEQUENCE [LARGE SCALE GENOMIC DNA]</scope>
</reference>
<dbReference type="Gene3D" id="3.90.228.10">
    <property type="match status" value="1"/>
</dbReference>
<keyword evidence="9" id="KW-1185">Reference proteome</keyword>
<dbReference type="InterPro" id="IPR022003">
    <property type="entry name" value="RST"/>
</dbReference>
<evidence type="ECO:0008006" key="10">
    <source>
        <dbReference type="Google" id="ProtNLM"/>
    </source>
</evidence>
<dbReference type="SUPFAM" id="SSF56399">
    <property type="entry name" value="ADP-ribosylation"/>
    <property type="match status" value="1"/>
</dbReference>
<evidence type="ECO:0000256" key="3">
    <source>
        <dbReference type="ARBA" id="ARBA00023016"/>
    </source>
</evidence>
<protein>
    <recommendedName>
        <fullName evidence="10">Inactive poly [ADP-ribose] polymerase SRO5</fullName>
    </recommendedName>
</protein>
<evidence type="ECO:0000313" key="8">
    <source>
        <dbReference type="EMBL" id="CAI8609919.1"/>
    </source>
</evidence>
<accession>A0AAV1AIS7</accession>
<dbReference type="Pfam" id="PF12174">
    <property type="entry name" value="RST"/>
    <property type="match status" value="1"/>
</dbReference>
<comment type="subcellular location">
    <subcellularLocation>
        <location evidence="1">Nucleus</location>
    </subcellularLocation>
</comment>